<dbReference type="CDD" id="cd00797">
    <property type="entry name" value="INT_RitB_C_like"/>
    <property type="match status" value="1"/>
</dbReference>
<dbReference type="SUPFAM" id="SSF56349">
    <property type="entry name" value="DNA breaking-rejoining enzymes"/>
    <property type="match status" value="1"/>
</dbReference>
<protein>
    <submittedName>
        <fullName evidence="3">Integrase/recombinase</fullName>
    </submittedName>
</protein>
<name>A0A1V1P2L4_9BACT</name>
<dbReference type="InterPro" id="IPR050090">
    <property type="entry name" value="Tyrosine_recombinase_XerCD"/>
</dbReference>
<dbReference type="PANTHER" id="PTHR30349:SF64">
    <property type="entry name" value="PROPHAGE INTEGRASE INTD-RELATED"/>
    <property type="match status" value="1"/>
</dbReference>
<accession>A0A1V1P2L4</accession>
<evidence type="ECO:0000256" key="1">
    <source>
        <dbReference type="ARBA" id="ARBA00023172"/>
    </source>
</evidence>
<comment type="caution">
    <text evidence="3">The sequence shown here is derived from an EMBL/GenBank/DDBJ whole genome shotgun (WGS) entry which is preliminary data.</text>
</comment>
<dbReference type="GO" id="GO:0003677">
    <property type="term" value="F:DNA binding"/>
    <property type="evidence" value="ECO:0007669"/>
    <property type="project" value="InterPro"/>
</dbReference>
<dbReference type="Proteomes" id="UP000189670">
    <property type="component" value="Unassembled WGS sequence"/>
</dbReference>
<dbReference type="EMBL" id="ATBP01000758">
    <property type="protein sequence ID" value="ETR69033.1"/>
    <property type="molecule type" value="Genomic_DNA"/>
</dbReference>
<dbReference type="PANTHER" id="PTHR30349">
    <property type="entry name" value="PHAGE INTEGRASE-RELATED"/>
    <property type="match status" value="1"/>
</dbReference>
<sequence length="313" mass="36545">MNNLQELLSEYIKLRRSLGFKLFETEWLLNKFISFLEEQGQVYITTNTALKWATQKQNCQPATWARRLSIVRLFAEYCFVYDTRTEIPPKNLLPYKYNRKEPYIYSDQEVLNIIEGAKNLKSKIGLRPYTYSVLFGLLSVTGMRIQEVTNLNQKDVDLDEGLITIQETKFRKSRIIPIHESTQKMLNQYIAKRNNILGKISSNSFFLSDSGKRISTFTVRSTFVKVSCEIGLRKPSKSHGYDPRLHDFRHRFAIKTIINWYKTGCDVEREISKLATYLGHTHVSDTYWYLSAVPELMQLASKRLEIEDGGHNE</sequence>
<keyword evidence="1" id="KW-0233">DNA recombination</keyword>
<dbReference type="InterPro" id="IPR013762">
    <property type="entry name" value="Integrase-like_cat_sf"/>
</dbReference>
<evidence type="ECO:0000313" key="3">
    <source>
        <dbReference type="EMBL" id="ETR69033.1"/>
    </source>
</evidence>
<dbReference type="GO" id="GO:0015074">
    <property type="term" value="P:DNA integration"/>
    <property type="evidence" value="ECO:0007669"/>
    <property type="project" value="InterPro"/>
</dbReference>
<reference evidence="4" key="1">
    <citation type="submission" date="2012-11" db="EMBL/GenBank/DDBJ databases">
        <authorList>
            <person name="Lucero-Rivera Y.E."/>
            <person name="Tovar-Ramirez D."/>
        </authorList>
    </citation>
    <scope>NUCLEOTIDE SEQUENCE [LARGE SCALE GENOMIC DNA]</scope>
    <source>
        <strain evidence="4">Araruama</strain>
    </source>
</reference>
<dbReference type="Gene3D" id="1.10.443.10">
    <property type="entry name" value="Intergrase catalytic core"/>
    <property type="match status" value="1"/>
</dbReference>
<feature type="domain" description="Tyr recombinase" evidence="2">
    <location>
        <begin position="100"/>
        <end position="302"/>
    </location>
</feature>
<evidence type="ECO:0000259" key="2">
    <source>
        <dbReference type="PROSITE" id="PS51898"/>
    </source>
</evidence>
<organism evidence="3 4">
    <name type="scientific">Candidatus Magnetoglobus multicellularis str. Araruama</name>
    <dbReference type="NCBI Taxonomy" id="890399"/>
    <lineage>
        <taxon>Bacteria</taxon>
        <taxon>Pseudomonadati</taxon>
        <taxon>Thermodesulfobacteriota</taxon>
        <taxon>Desulfobacteria</taxon>
        <taxon>Desulfobacterales</taxon>
        <taxon>Desulfobacteraceae</taxon>
        <taxon>Candidatus Magnetoglobus</taxon>
    </lineage>
</organism>
<dbReference type="GO" id="GO:0006310">
    <property type="term" value="P:DNA recombination"/>
    <property type="evidence" value="ECO:0007669"/>
    <property type="project" value="UniProtKB-KW"/>
</dbReference>
<dbReference type="Pfam" id="PF00589">
    <property type="entry name" value="Phage_integrase"/>
    <property type="match status" value="1"/>
</dbReference>
<dbReference type="PROSITE" id="PS51898">
    <property type="entry name" value="TYR_RECOMBINASE"/>
    <property type="match status" value="1"/>
</dbReference>
<gene>
    <name evidence="3" type="ORF">OMM_09943</name>
</gene>
<proteinExistence type="predicted"/>
<dbReference type="AlphaFoldDB" id="A0A1V1P2L4"/>
<dbReference type="InterPro" id="IPR002104">
    <property type="entry name" value="Integrase_catalytic"/>
</dbReference>
<evidence type="ECO:0000313" key="4">
    <source>
        <dbReference type="Proteomes" id="UP000189670"/>
    </source>
</evidence>
<dbReference type="InterPro" id="IPR011010">
    <property type="entry name" value="DNA_brk_join_enz"/>
</dbReference>